<protein>
    <submittedName>
        <fullName evidence="13">Haloacid dehalogenase family hydrolase domain-containing protein</fullName>
    </submittedName>
</protein>
<dbReference type="VEuPathDB" id="ToxoDB:CSUI_005031"/>
<dbReference type="InterPro" id="IPR018303">
    <property type="entry name" value="ATPase_P-typ_P_site"/>
</dbReference>
<feature type="compositionally biased region" description="Low complexity" evidence="10">
    <location>
        <begin position="374"/>
        <end position="395"/>
    </location>
</feature>
<evidence type="ECO:0000313" key="14">
    <source>
        <dbReference type="Proteomes" id="UP000221165"/>
    </source>
</evidence>
<dbReference type="Pfam" id="PF00122">
    <property type="entry name" value="E1-E2_ATPase"/>
    <property type="match status" value="1"/>
</dbReference>
<evidence type="ECO:0000256" key="10">
    <source>
        <dbReference type="SAM" id="MobiDB-lite"/>
    </source>
</evidence>
<keyword evidence="13" id="KW-0378">Hydrolase</keyword>
<dbReference type="SUPFAM" id="SSF81665">
    <property type="entry name" value="Calcium ATPase, transmembrane domain M"/>
    <property type="match status" value="1"/>
</dbReference>
<keyword evidence="6" id="KW-0460">Magnesium</keyword>
<feature type="transmembrane region" description="Helical" evidence="11">
    <location>
        <begin position="1796"/>
        <end position="1817"/>
    </location>
</feature>
<dbReference type="GO" id="GO:0046872">
    <property type="term" value="F:metal ion binding"/>
    <property type="evidence" value="ECO:0007669"/>
    <property type="project" value="UniProtKB-KW"/>
</dbReference>
<keyword evidence="7" id="KW-1278">Translocase</keyword>
<feature type="region of interest" description="Disordered" evidence="10">
    <location>
        <begin position="252"/>
        <end position="280"/>
    </location>
</feature>
<dbReference type="EMBL" id="MIGC01002409">
    <property type="protein sequence ID" value="PHJ21128.1"/>
    <property type="molecule type" value="Genomic_DNA"/>
</dbReference>
<evidence type="ECO:0000259" key="12">
    <source>
        <dbReference type="Pfam" id="PF00122"/>
    </source>
</evidence>
<feature type="region of interest" description="Disordered" evidence="10">
    <location>
        <begin position="528"/>
        <end position="562"/>
    </location>
</feature>
<dbReference type="SUPFAM" id="SSF81660">
    <property type="entry name" value="Metal cation-transporting ATPase, ATP-binding domain N"/>
    <property type="match status" value="1"/>
</dbReference>
<feature type="transmembrane region" description="Helical" evidence="11">
    <location>
        <begin position="200"/>
        <end position="221"/>
    </location>
</feature>
<dbReference type="RefSeq" id="XP_067922812.1">
    <property type="nucleotide sequence ID" value="XM_068065211.1"/>
</dbReference>
<dbReference type="InterPro" id="IPR008250">
    <property type="entry name" value="ATPase_P-typ_transduc_dom_A_sf"/>
</dbReference>
<dbReference type="GeneID" id="94428422"/>
<evidence type="ECO:0000256" key="1">
    <source>
        <dbReference type="ARBA" id="ARBA00004141"/>
    </source>
</evidence>
<dbReference type="Gene3D" id="3.40.1110.10">
    <property type="entry name" value="Calcium-transporting ATPase, cytoplasmic domain N"/>
    <property type="match status" value="1"/>
</dbReference>
<keyword evidence="2 11" id="KW-0812">Transmembrane</keyword>
<dbReference type="InterPro" id="IPR059000">
    <property type="entry name" value="ATPase_P-type_domA"/>
</dbReference>
<feature type="transmembrane region" description="Helical" evidence="11">
    <location>
        <begin position="1837"/>
        <end position="1860"/>
    </location>
</feature>
<feature type="compositionally biased region" description="Basic and acidic residues" evidence="10">
    <location>
        <begin position="262"/>
        <end position="280"/>
    </location>
</feature>
<evidence type="ECO:0000256" key="5">
    <source>
        <dbReference type="ARBA" id="ARBA00022840"/>
    </source>
</evidence>
<sequence length="2352" mass="254246">MNQFQKAAGLWPLSGIAVNRKRSLSLSTSTVGGLTLGLQCIVRCCFRGAAVCLFLCVLVACSISPVDRVVGDFRGNASTWTRCCCVFFSFAGAVPGKGELPFTGTQEHHISRQRHNSGDSLKGHFTSRTETRTRPGGKTSTIGFSTAKQPSRAGLTDPASTQSAIPEIAHASTGASELPSSKTSPSCPITPSTTPVPPNFVYFCLASYGVLVALTLLWWLVRSARWKHAARRQAQLVDELIIDQEERESKAPRLGVDLDAGPDSRNRAEPEAHFADADEGKSVKEKRLRYSESLYTSPLIFVRGMLLQQEGCNRSLLGSLVQNVLVISIALATVLPFIAITAAVVRGPRVGLTALFIPSVFFEAQIPGPPPTTLEPVPVLQNSSGGASSKPAGPGVEESLQHDFSKSVPASHATYWAANTECMQIRERVCVSLILFCFCYLALAQGLWKQFLRDISLVPAPLSACTFLRVRYAYLSHHLIEKLARQGRLGQLQYGQQLKTRGANVRTPASELRWARFTAMAAATADTMAGGKSPQNSADLAVSASQKQGGPPSSDATERACSQPPLGELAGMFMTEQEASQWGVGHQVLAALMTRTVVEVRQSIGLQTHRYVDVESMRLRYSDCDSVFILTAAVQENGAITDAQRLAKAIAGASDETAVDNAVGAFHRVLLRPSDIADRLSVEQNRLRVPSTPFWGFVITSLLHNSVYLAILAACWYHCFTHNFMLLVVLLVFAVSELLTRTRLMVSQQSNLLGFAASREKAVVEQPATLLRLLDRKDSGVAGGSRLVSAWVKAPATSIVPGDIVRLTRGGTVPCDMLLVNGTVAVDESSLRGDVAPLRKRPLRAFVPRKLDGNLDEQVSYRVWGGHIADSLVYAGTRVISCTEARGRSRILDMEGLSAAVEAEEARTKAYKSEKPGGSGVCTNFESELDAAAGVQSQVVAALMDAGASNEGGVCWGVAVRTGMQTAAGQQLRRLRFPEPEMFQFGRQLPWVCLILLIFWIVLLSIHAAHTRSLLLSFRYSVESLLSLLPLWLPGLCGLFAALAARRLRLCGGAETDRFVAVTLQRQAFQDEVVAAFYAPRTSQPGPQGRTSALTPLKTHGNQLSDEMRSKTLEISSSIPVVRPFFVACAAPGKLPAAASVRVVCFDKTGTLTREDFSFVGCQPVEGDEVKALVPYDPAGPSPAALAGLRPSQQVAHPSHGDVRGTSTLRGLLPSRLLECLACCHGLSVVEDRVLGTPLEQQMFQSTGWCVEWSADGGQGAEAAGATRRLLFLPPKPTSASLPHQGGGSDDLQGGFVLLQRLLFDPVRQLMSVVVARRSASGTANEAEVLVFCKGSYEAVAALCRPETVPPGFLERAGMYAREGVYVLAAACKTMGVRGGLSTWPNLERAAIESELVMQGLLLFRNELRADAAYAVQQLRAAGIRSVIVTGDSPMTAISVARRTGMVGASLEDTLLNGGRRLEKPGNEDSVGGTHRVILGDVVNEDGGGSPNTISGALKNIGAVGRGDVSALWNRVKWIDVDSGEEVESWRILFTEEYRELALTARAVEILAEAPDTTLMHHTLPQHDYEDVEDDEESDEEERLLWCRSRNGSQDSQSTDEIPLVQNSAWRLSGGPKGKKGSRPSSAVSLIKAKPPTLIDRILLRVRIFARLSPQTKALVVELFQRQDLVVAMVGDGTNDCFAIKQAQVGVAFGRGGLCHSVAPFAVVTDQHGASQNVPALTSDPTTDSSADTGKGEATAQFDSCGVVGILTLVREGRATVVTSFAVYKLQILYGILSSIAYLMLAIGAYGTPNPFASFFSSVAMLLGLSLAMLWSIPSLAPLARRAPSTNPLGTRAIGGVAAMVLVDVLALVLLFALLYGPARRPLPCAWLQREVREELLHRQHVEQLLKLHDIPADTIARRLELTRAHRKPNIRSDELLSKPPQQGLHGRDRGAAESVQERPEAKIHTEEPPRSGGVARPTGAANTSHGSRGRKPERSPGGASFLESRTGAPRRPPDSRREVLRRVWPRELQRSHSAEALVASGHNSELSVKRVARILKGPSSTELPQEWTAQSWAEVSMQEHTPTPSPDSLVGQGLRPGMRTKEETCGRDGRTEASVIFLWLGACLLNAALIFSRGGAFRKSLWANPLLLPLSFLFGSFLVFLVAVPESELSCVFMVNCPAKEVRKQQQAQNVIGIVKRIVTDAEEKNMYSHLAKQAEREVVEARELLGLQPDVALGKPHESQTGGGPPPARTDGDRAPVSRPTGTGSHFREEAPAKRSSEERHLAETKELLTMDLEWQRKNDNLATRGGGSELSTWFGQMLLYVLCLMSILNGLIHVYIIGEKNGSPGLLERCRRAFALQRKTETVPV</sequence>
<feature type="region of interest" description="Disordered" evidence="10">
    <location>
        <begin position="373"/>
        <end position="399"/>
    </location>
</feature>
<feature type="transmembrane region" description="Helical" evidence="11">
    <location>
        <begin position="2128"/>
        <end position="2149"/>
    </location>
</feature>
<dbReference type="PANTHER" id="PTHR45630:SF11">
    <property type="entry name" value="CATION-TRANSPORTING P-TYPE ATPASE N-TERMINAL DOMAIN-CONTAINING PROTEIN"/>
    <property type="match status" value="1"/>
</dbReference>
<keyword evidence="14" id="KW-1185">Reference proteome</keyword>
<feature type="compositionally biased region" description="Low complexity" evidence="10">
    <location>
        <begin position="1722"/>
        <end position="1733"/>
    </location>
</feature>
<organism evidence="13 14">
    <name type="scientific">Cystoisospora suis</name>
    <dbReference type="NCBI Taxonomy" id="483139"/>
    <lineage>
        <taxon>Eukaryota</taxon>
        <taxon>Sar</taxon>
        <taxon>Alveolata</taxon>
        <taxon>Apicomplexa</taxon>
        <taxon>Conoidasida</taxon>
        <taxon>Coccidia</taxon>
        <taxon>Eucoccidiorida</taxon>
        <taxon>Eimeriorina</taxon>
        <taxon>Sarcocystidae</taxon>
        <taxon>Cystoisospora</taxon>
    </lineage>
</organism>
<evidence type="ECO:0000256" key="7">
    <source>
        <dbReference type="ARBA" id="ARBA00022967"/>
    </source>
</evidence>
<dbReference type="InterPro" id="IPR023298">
    <property type="entry name" value="ATPase_P-typ_TM_dom_sf"/>
</dbReference>
<feature type="transmembrane region" description="Helical" evidence="11">
    <location>
        <begin position="989"/>
        <end position="1009"/>
    </location>
</feature>
<feature type="transmembrane region" description="Helical" evidence="11">
    <location>
        <begin position="1772"/>
        <end position="1790"/>
    </location>
</feature>
<name>A0A2C6KYH1_9APIC</name>
<feature type="region of interest" description="Disordered" evidence="10">
    <location>
        <begin position="2216"/>
        <end position="2267"/>
    </location>
</feature>
<dbReference type="GO" id="GO:0019829">
    <property type="term" value="F:ATPase-coupled monoatomic cation transmembrane transporter activity"/>
    <property type="evidence" value="ECO:0007669"/>
    <property type="project" value="TreeGrafter"/>
</dbReference>
<dbReference type="PROSITE" id="PS00154">
    <property type="entry name" value="ATPASE_E1_E2"/>
    <property type="match status" value="1"/>
</dbReference>
<dbReference type="Proteomes" id="UP000221165">
    <property type="component" value="Unassembled WGS sequence"/>
</dbReference>
<dbReference type="InterPro" id="IPR023299">
    <property type="entry name" value="ATPase_P-typ_cyto_dom_N"/>
</dbReference>
<reference evidence="13 14" key="1">
    <citation type="journal article" date="2017" name="Int. J. Parasitol.">
        <title>The genome of the protozoan parasite Cystoisospora suis and a reverse vaccinology approach to identify vaccine candidates.</title>
        <authorList>
            <person name="Palmieri N."/>
            <person name="Shrestha A."/>
            <person name="Ruttkowski B."/>
            <person name="Beck T."/>
            <person name="Vogl C."/>
            <person name="Tomley F."/>
            <person name="Blake D.P."/>
            <person name="Joachim A."/>
        </authorList>
    </citation>
    <scope>NUCLEOTIDE SEQUENCE [LARGE SCALE GENOMIC DNA]</scope>
    <source>
        <strain evidence="13 14">Wien I</strain>
    </source>
</reference>
<feature type="region of interest" description="Disordered" evidence="10">
    <location>
        <begin position="106"/>
        <end position="161"/>
    </location>
</feature>
<feature type="compositionally biased region" description="Polar residues" evidence="10">
    <location>
        <begin position="138"/>
        <end position="149"/>
    </location>
</feature>
<evidence type="ECO:0000256" key="6">
    <source>
        <dbReference type="ARBA" id="ARBA00022842"/>
    </source>
</evidence>
<feature type="transmembrane region" description="Helical" evidence="11">
    <location>
        <begin position="1029"/>
        <end position="1048"/>
    </location>
</feature>
<keyword evidence="5" id="KW-0067">ATP-binding</keyword>
<feature type="region of interest" description="Disordered" evidence="10">
    <location>
        <begin position="1559"/>
        <end position="1582"/>
    </location>
</feature>
<comment type="caution">
    <text evidence="13">The sequence shown here is derived from an EMBL/GenBank/DDBJ whole genome shotgun (WGS) entry which is preliminary data.</text>
</comment>
<dbReference type="GO" id="GO:0140358">
    <property type="term" value="F:P-type transmembrane transporter activity"/>
    <property type="evidence" value="ECO:0007669"/>
    <property type="project" value="InterPro"/>
</dbReference>
<dbReference type="InterPro" id="IPR036412">
    <property type="entry name" value="HAD-like_sf"/>
</dbReference>
<feature type="transmembrane region" description="Helical" evidence="11">
    <location>
        <begin position="720"/>
        <end position="739"/>
    </location>
</feature>
<dbReference type="InterPro" id="IPR023214">
    <property type="entry name" value="HAD_sf"/>
</dbReference>
<keyword evidence="4" id="KW-0547">Nucleotide-binding</keyword>
<keyword evidence="8 11" id="KW-1133">Transmembrane helix</keyword>
<keyword evidence="9 11" id="KW-0472">Membrane</keyword>
<gene>
    <name evidence="13" type="ORF">CSUI_005031</name>
</gene>
<dbReference type="Gene3D" id="3.40.50.1000">
    <property type="entry name" value="HAD superfamily/HAD-like"/>
    <property type="match status" value="2"/>
</dbReference>
<evidence type="ECO:0000256" key="2">
    <source>
        <dbReference type="ARBA" id="ARBA00022692"/>
    </source>
</evidence>
<accession>A0A2C6KYH1</accession>
<dbReference type="SUPFAM" id="SSF81653">
    <property type="entry name" value="Calcium ATPase, transduction domain A"/>
    <property type="match status" value="1"/>
</dbReference>
<dbReference type="InterPro" id="IPR006544">
    <property type="entry name" value="P-type_TPase_V"/>
</dbReference>
<evidence type="ECO:0000313" key="13">
    <source>
        <dbReference type="EMBL" id="PHJ21128.1"/>
    </source>
</evidence>
<proteinExistence type="predicted"/>
<dbReference type="GO" id="GO:0016787">
    <property type="term" value="F:hydrolase activity"/>
    <property type="evidence" value="ECO:0007669"/>
    <property type="project" value="UniProtKB-KW"/>
</dbReference>
<feature type="transmembrane region" description="Helical" evidence="11">
    <location>
        <begin position="694"/>
        <end position="714"/>
    </location>
</feature>
<feature type="region of interest" description="Disordered" evidence="10">
    <location>
        <begin position="1716"/>
        <end position="1735"/>
    </location>
</feature>
<evidence type="ECO:0000256" key="9">
    <source>
        <dbReference type="ARBA" id="ARBA00023136"/>
    </source>
</evidence>
<feature type="domain" description="P-type ATPase A" evidence="12">
    <location>
        <begin position="790"/>
        <end position="879"/>
    </location>
</feature>
<comment type="subcellular location">
    <subcellularLocation>
        <location evidence="1">Membrane</location>
        <topology evidence="1">Multi-pass membrane protein</topology>
    </subcellularLocation>
</comment>
<feature type="compositionally biased region" description="Basic and acidic residues" evidence="10">
    <location>
        <begin position="2252"/>
        <end position="2267"/>
    </location>
</feature>
<dbReference type="GO" id="GO:0016020">
    <property type="term" value="C:membrane"/>
    <property type="evidence" value="ECO:0007669"/>
    <property type="project" value="UniProtKB-SubCell"/>
</dbReference>
<feature type="transmembrane region" description="Helical" evidence="11">
    <location>
        <begin position="2304"/>
        <end position="2324"/>
    </location>
</feature>
<keyword evidence="3" id="KW-0479">Metal-binding</keyword>
<feature type="region of interest" description="Disordered" evidence="10">
    <location>
        <begin position="2060"/>
        <end position="2091"/>
    </location>
</feature>
<evidence type="ECO:0000256" key="4">
    <source>
        <dbReference type="ARBA" id="ARBA00022741"/>
    </source>
</evidence>
<dbReference type="OrthoDB" id="289856at2759"/>
<dbReference type="PANTHER" id="PTHR45630">
    <property type="entry name" value="CATION-TRANSPORTING ATPASE-RELATED"/>
    <property type="match status" value="1"/>
</dbReference>
<evidence type="ECO:0000256" key="11">
    <source>
        <dbReference type="SAM" id="Phobius"/>
    </source>
</evidence>
<evidence type="ECO:0000256" key="8">
    <source>
        <dbReference type="ARBA" id="ARBA00022989"/>
    </source>
</evidence>
<feature type="region of interest" description="Disordered" evidence="10">
    <location>
        <begin position="1915"/>
        <end position="2003"/>
    </location>
</feature>
<feature type="compositionally biased region" description="Basic and acidic residues" evidence="10">
    <location>
        <begin position="1930"/>
        <end position="1954"/>
    </location>
</feature>
<feature type="transmembrane region" description="Helical" evidence="11">
    <location>
        <begin position="2098"/>
        <end position="2116"/>
    </location>
</feature>
<feature type="transmembrane region" description="Helical" evidence="11">
    <location>
        <begin position="324"/>
        <end position="345"/>
    </location>
</feature>
<dbReference type="Gene3D" id="2.70.150.10">
    <property type="entry name" value="Calcium-transporting ATPase, cytoplasmic transduction domain A"/>
    <property type="match status" value="1"/>
</dbReference>
<feature type="compositionally biased region" description="Polar residues" evidence="10">
    <location>
        <begin position="533"/>
        <end position="548"/>
    </location>
</feature>
<evidence type="ECO:0000256" key="3">
    <source>
        <dbReference type="ARBA" id="ARBA00022723"/>
    </source>
</evidence>
<dbReference type="PRINTS" id="PR00119">
    <property type="entry name" value="CATATPASE"/>
</dbReference>
<dbReference type="GO" id="GO:0005524">
    <property type="term" value="F:ATP binding"/>
    <property type="evidence" value="ECO:0007669"/>
    <property type="project" value="UniProtKB-KW"/>
</dbReference>
<feature type="compositionally biased region" description="Acidic residues" evidence="10">
    <location>
        <begin position="1570"/>
        <end position="1582"/>
    </location>
</feature>
<dbReference type="SUPFAM" id="SSF56784">
    <property type="entry name" value="HAD-like"/>
    <property type="match status" value="1"/>
</dbReference>